<name>A0ABN9WEV0_9DINO</name>
<evidence type="ECO:0000313" key="2">
    <source>
        <dbReference type="EMBL" id="CAK0884301.1"/>
    </source>
</evidence>
<accession>A0ABN9WEV0</accession>
<sequence length="212" mass="22742">MAPTKQCPSGHPLAHWQAEAGSCDGCRRIIRDGDLVMDCRPCNYYLCSECYNGRSSLWTSLASFIPDCTADTRASNTEEVVCDGDSDGATTEVADPRCNRRAHQASSVARGARDEEQHEESAESEEAEAPAEPLATAKSAAETVDLLGDLLDVRDAKQDAEPRSTKSAVETVDLLGDLFSEHAPQVDLDPFSAKGQEAPRQPALQAARYGAA</sequence>
<proteinExistence type="predicted"/>
<organism evidence="2 3">
    <name type="scientific">Prorocentrum cordatum</name>
    <dbReference type="NCBI Taxonomy" id="2364126"/>
    <lineage>
        <taxon>Eukaryota</taxon>
        <taxon>Sar</taxon>
        <taxon>Alveolata</taxon>
        <taxon>Dinophyceae</taxon>
        <taxon>Prorocentrales</taxon>
        <taxon>Prorocentraceae</taxon>
        <taxon>Prorocentrum</taxon>
    </lineage>
</organism>
<feature type="region of interest" description="Disordered" evidence="1">
    <location>
        <begin position="189"/>
        <end position="212"/>
    </location>
</feature>
<feature type="region of interest" description="Disordered" evidence="1">
    <location>
        <begin position="76"/>
        <end position="136"/>
    </location>
</feature>
<dbReference type="EMBL" id="CAUYUJ010018527">
    <property type="protein sequence ID" value="CAK0884301.1"/>
    <property type="molecule type" value="Genomic_DNA"/>
</dbReference>
<protein>
    <submittedName>
        <fullName evidence="2">Uncharacterized protein</fullName>
    </submittedName>
</protein>
<dbReference type="Proteomes" id="UP001189429">
    <property type="component" value="Unassembled WGS sequence"/>
</dbReference>
<gene>
    <name evidence="2" type="ORF">PCOR1329_LOCUS66280</name>
</gene>
<evidence type="ECO:0000256" key="1">
    <source>
        <dbReference type="SAM" id="MobiDB-lite"/>
    </source>
</evidence>
<comment type="caution">
    <text evidence="2">The sequence shown here is derived from an EMBL/GenBank/DDBJ whole genome shotgun (WGS) entry which is preliminary data.</text>
</comment>
<feature type="compositionally biased region" description="Basic and acidic residues" evidence="1">
    <location>
        <begin position="111"/>
        <end position="121"/>
    </location>
</feature>
<reference evidence="2" key="1">
    <citation type="submission" date="2023-10" db="EMBL/GenBank/DDBJ databases">
        <authorList>
            <person name="Chen Y."/>
            <person name="Shah S."/>
            <person name="Dougan E. K."/>
            <person name="Thang M."/>
            <person name="Chan C."/>
        </authorList>
    </citation>
    <scope>NUCLEOTIDE SEQUENCE [LARGE SCALE GENOMIC DNA]</scope>
</reference>
<evidence type="ECO:0000313" key="3">
    <source>
        <dbReference type="Proteomes" id="UP001189429"/>
    </source>
</evidence>
<keyword evidence="3" id="KW-1185">Reference proteome</keyword>